<dbReference type="Proteomes" id="UP000590412">
    <property type="component" value="Unassembled WGS sequence"/>
</dbReference>
<dbReference type="GO" id="GO:0003700">
    <property type="term" value="F:DNA-binding transcription factor activity"/>
    <property type="evidence" value="ECO:0007669"/>
    <property type="project" value="InterPro"/>
</dbReference>
<feature type="compositionally biased region" description="Polar residues" evidence="1">
    <location>
        <begin position="54"/>
        <end position="65"/>
    </location>
</feature>
<feature type="region of interest" description="Disordered" evidence="1">
    <location>
        <begin position="1"/>
        <end position="78"/>
    </location>
</feature>
<feature type="compositionally biased region" description="Low complexity" evidence="1">
    <location>
        <begin position="407"/>
        <end position="436"/>
    </location>
</feature>
<proteinExistence type="predicted"/>
<feature type="compositionally biased region" description="Low complexity" evidence="1">
    <location>
        <begin position="378"/>
        <end position="398"/>
    </location>
</feature>
<evidence type="ECO:0000256" key="1">
    <source>
        <dbReference type="SAM" id="MobiDB-lite"/>
    </source>
</evidence>
<name>A0A8X7TB52_CANPA</name>
<feature type="region of interest" description="Disordered" evidence="1">
    <location>
        <begin position="117"/>
        <end position="186"/>
    </location>
</feature>
<sequence length="550" mass="61991">MAFDPHAPRLAQDGVIPPTQQPPPPQQQQLQQQTQQHQVPVPFPEISGTEVASGMSSSTFNLNPGQNPQQLQHQQFQQAQAQAINARYQQQQQAQQQAQQQVQQLQQQQQQQIQQQQQRQAQALHHHHHHSSSQTIQDDAMDIKQEQRQQQPQPTKKQASEQQRPPLQQQQSQQQKSFNHSYLNLPPHNPFDFNSYPITNPPIFDSTFMLPYSIDGVPRRRRISISNGQIGQIMNHEAFFDTDEFSSLDDDFTQRFNDYELNRSATPPTQQQSGIAPSQVPPQQQQQQQQQLQQPQAGFLGDAQHGFASITPASDNDSSVGTIPATSVNTIAPATANSSNQLLGQIELGLPQQQSQQSQQSPLTTQPQHPQPQHPLHHNPQQQAQIPPQQHAQHNQVPSIPPPAQSAPPITAAASQAAPPSQQQPQQQQSHSLSPPVAGLPPPNHSLIYNNEVIYNPNNGPIMGTAAWKKERLLERNRIAASKCRQRKKQAQMALQENVTKMEQDLKLKLNQVDHLQSVLSHYKMNIKAYLETDFNERDDKLLKDLIDYI</sequence>
<comment type="caution">
    <text evidence="3">The sequence shown here is derived from an EMBL/GenBank/DDBJ whole genome shotgun (WGS) entry which is preliminary data.</text>
</comment>
<dbReference type="PROSITE" id="PS00036">
    <property type="entry name" value="BZIP_BASIC"/>
    <property type="match status" value="1"/>
</dbReference>
<reference evidence="3" key="1">
    <citation type="submission" date="2020-03" db="EMBL/GenBank/DDBJ databases">
        <title>FDA dAtabase for Regulatory Grade micrObial Sequences (FDA-ARGOS): Supporting development and validation of Infectious Disease Dx tests.</title>
        <authorList>
            <person name="Campos J."/>
            <person name="Goldberg B."/>
            <person name="Tallon L."/>
            <person name="Sadzewicz L."/>
            <person name="Vavikolanu K."/>
            <person name="Mehta A."/>
            <person name="Aluvathingal J."/>
            <person name="Nadendla S."/>
            <person name="Nandy P."/>
            <person name="Geyer C."/>
            <person name="Yan Y."/>
            <person name="Sichtig H."/>
        </authorList>
    </citation>
    <scope>NUCLEOTIDE SEQUENCE [LARGE SCALE GENOMIC DNA]</scope>
    <source>
        <strain evidence="3">FDAARGOS_652</strain>
    </source>
</reference>
<dbReference type="InterPro" id="IPR046347">
    <property type="entry name" value="bZIP_sf"/>
</dbReference>
<accession>A0A8X7TB52</accession>
<dbReference type="CDD" id="cd14687">
    <property type="entry name" value="bZIP_ATF2"/>
    <property type="match status" value="1"/>
</dbReference>
<feature type="compositionally biased region" description="Low complexity" evidence="1">
    <location>
        <begin position="27"/>
        <end position="40"/>
    </location>
</feature>
<organism evidence="3 4">
    <name type="scientific">Candida parapsilosis</name>
    <name type="common">Yeast</name>
    <dbReference type="NCBI Taxonomy" id="5480"/>
    <lineage>
        <taxon>Eukaryota</taxon>
        <taxon>Fungi</taxon>
        <taxon>Dikarya</taxon>
        <taxon>Ascomycota</taxon>
        <taxon>Saccharomycotina</taxon>
        <taxon>Pichiomycetes</taxon>
        <taxon>Debaryomycetaceae</taxon>
        <taxon>Candida/Lodderomyces clade</taxon>
        <taxon>Candida</taxon>
    </lineage>
</organism>
<feature type="region of interest" description="Disordered" evidence="1">
    <location>
        <begin position="263"/>
        <end position="296"/>
    </location>
</feature>
<evidence type="ECO:0000259" key="2">
    <source>
        <dbReference type="PROSITE" id="PS50217"/>
    </source>
</evidence>
<dbReference type="Gene3D" id="1.20.5.170">
    <property type="match status" value="1"/>
</dbReference>
<protein>
    <submittedName>
        <fullName evidence="3">BZIP transcription factor family protein</fullName>
    </submittedName>
</protein>
<dbReference type="PROSITE" id="PS50217">
    <property type="entry name" value="BZIP"/>
    <property type="match status" value="1"/>
</dbReference>
<feature type="domain" description="BZIP" evidence="2">
    <location>
        <begin position="469"/>
        <end position="530"/>
    </location>
</feature>
<feature type="region of interest" description="Disordered" evidence="1">
    <location>
        <begin position="351"/>
        <end position="444"/>
    </location>
</feature>
<dbReference type="SMART" id="SM00338">
    <property type="entry name" value="BRLZ"/>
    <property type="match status" value="1"/>
</dbReference>
<feature type="compositionally biased region" description="Low complexity" evidence="1">
    <location>
        <begin position="351"/>
        <end position="368"/>
    </location>
</feature>
<dbReference type="Pfam" id="PF00170">
    <property type="entry name" value="bZIP_1"/>
    <property type="match status" value="1"/>
</dbReference>
<feature type="compositionally biased region" description="Low complexity" evidence="1">
    <location>
        <begin position="281"/>
        <end position="296"/>
    </location>
</feature>
<dbReference type="AlphaFoldDB" id="A0A8X7TB52"/>
<feature type="compositionally biased region" description="Low complexity" evidence="1">
    <location>
        <begin position="66"/>
        <end position="78"/>
    </location>
</feature>
<feature type="compositionally biased region" description="Polar residues" evidence="1">
    <location>
        <begin position="263"/>
        <end position="276"/>
    </location>
</feature>
<dbReference type="EMBL" id="JABWAB010000003">
    <property type="protein sequence ID" value="KAF6056992.1"/>
    <property type="molecule type" value="Genomic_DNA"/>
</dbReference>
<evidence type="ECO:0000313" key="3">
    <source>
        <dbReference type="EMBL" id="KAF6056992.1"/>
    </source>
</evidence>
<evidence type="ECO:0000313" key="4">
    <source>
        <dbReference type="Proteomes" id="UP000590412"/>
    </source>
</evidence>
<dbReference type="SUPFAM" id="SSF57959">
    <property type="entry name" value="Leucine zipper domain"/>
    <property type="match status" value="1"/>
</dbReference>
<dbReference type="InterPro" id="IPR004827">
    <property type="entry name" value="bZIP"/>
</dbReference>
<feature type="compositionally biased region" description="Low complexity" evidence="1">
    <location>
        <begin position="148"/>
        <end position="175"/>
    </location>
</feature>
<gene>
    <name evidence="3" type="ORF">FOB60_001547</name>
</gene>